<accession>A0ABP9RR94</accession>
<dbReference type="InterPro" id="IPR050166">
    <property type="entry name" value="ABC_transporter_ATP-bind"/>
</dbReference>
<dbReference type="RefSeq" id="WP_345629842.1">
    <property type="nucleotide sequence ID" value="NZ_BAABJQ010000007.1"/>
</dbReference>
<organism evidence="5 6">
    <name type="scientific">Rugosimonospora acidiphila</name>
    <dbReference type="NCBI Taxonomy" id="556531"/>
    <lineage>
        <taxon>Bacteria</taxon>
        <taxon>Bacillati</taxon>
        <taxon>Actinomycetota</taxon>
        <taxon>Actinomycetes</taxon>
        <taxon>Micromonosporales</taxon>
        <taxon>Micromonosporaceae</taxon>
        <taxon>Rugosimonospora</taxon>
    </lineage>
</organism>
<name>A0ABP9RR94_9ACTN</name>
<dbReference type="Gene3D" id="3.40.50.300">
    <property type="entry name" value="P-loop containing nucleotide triphosphate hydrolases"/>
    <property type="match status" value="1"/>
</dbReference>
<dbReference type="Proteomes" id="UP001501570">
    <property type="component" value="Unassembled WGS sequence"/>
</dbReference>
<evidence type="ECO:0000259" key="4">
    <source>
        <dbReference type="PROSITE" id="PS50893"/>
    </source>
</evidence>
<dbReference type="SMART" id="SM00382">
    <property type="entry name" value="AAA"/>
    <property type="match status" value="1"/>
</dbReference>
<gene>
    <name evidence="5" type="ORF">GCM10023322_29120</name>
</gene>
<reference evidence="6" key="1">
    <citation type="journal article" date="2019" name="Int. J. Syst. Evol. Microbiol.">
        <title>The Global Catalogue of Microorganisms (GCM) 10K type strain sequencing project: providing services to taxonomists for standard genome sequencing and annotation.</title>
        <authorList>
            <consortium name="The Broad Institute Genomics Platform"/>
            <consortium name="The Broad Institute Genome Sequencing Center for Infectious Disease"/>
            <person name="Wu L."/>
            <person name="Ma J."/>
        </authorList>
    </citation>
    <scope>NUCLEOTIDE SEQUENCE [LARGE SCALE GENOMIC DNA]</scope>
    <source>
        <strain evidence="6">JCM 18304</strain>
    </source>
</reference>
<dbReference type="EMBL" id="BAABJQ010000007">
    <property type="protein sequence ID" value="GAA5185353.1"/>
    <property type="molecule type" value="Genomic_DNA"/>
</dbReference>
<comment type="caution">
    <text evidence="5">The sequence shown here is derived from an EMBL/GenBank/DDBJ whole genome shotgun (WGS) entry which is preliminary data.</text>
</comment>
<feature type="domain" description="ABC transporter" evidence="4">
    <location>
        <begin position="18"/>
        <end position="243"/>
    </location>
</feature>
<dbReference type="CDD" id="cd03293">
    <property type="entry name" value="ABC_NrtD_SsuB_transporters"/>
    <property type="match status" value="1"/>
</dbReference>
<keyword evidence="2" id="KW-0547">Nucleotide-binding</keyword>
<evidence type="ECO:0000313" key="6">
    <source>
        <dbReference type="Proteomes" id="UP001501570"/>
    </source>
</evidence>
<dbReference type="Pfam" id="PF00005">
    <property type="entry name" value="ABC_tran"/>
    <property type="match status" value="1"/>
</dbReference>
<dbReference type="InterPro" id="IPR027417">
    <property type="entry name" value="P-loop_NTPase"/>
</dbReference>
<evidence type="ECO:0000313" key="5">
    <source>
        <dbReference type="EMBL" id="GAA5185353.1"/>
    </source>
</evidence>
<protein>
    <submittedName>
        <fullName evidence="5">ABC transporter ATP-binding protein</fullName>
    </submittedName>
</protein>
<evidence type="ECO:0000256" key="3">
    <source>
        <dbReference type="ARBA" id="ARBA00022840"/>
    </source>
</evidence>
<dbReference type="InterPro" id="IPR003593">
    <property type="entry name" value="AAA+_ATPase"/>
</dbReference>
<sequence>MSEAADAGAARSHAAAQVVVDHVAHRYAEVTALAEVSFTVERGTFASIIGPSGCGKSTLLHIVGGLMRPSAGGVTIAGEVVRKPPTGTGYMFQSSTLLAWRTVIENVVLPIEIRHGRAAARAAQARARELLRSAMLQDFEKAYPRELSGGMAQRAAICRMLVSDPGVLLLDEPFGALDEITRESMNEELQRVCLATGATALMVTHSIPEAVFLSDQVIVMSDRPGRITEIIDIGLPRPRTFEVTTADPRFAEYVNHVRAALAPRTAARA</sequence>
<dbReference type="PANTHER" id="PTHR42788">
    <property type="entry name" value="TAURINE IMPORT ATP-BINDING PROTEIN-RELATED"/>
    <property type="match status" value="1"/>
</dbReference>
<dbReference type="PANTHER" id="PTHR42788:SF13">
    <property type="entry name" value="ALIPHATIC SULFONATES IMPORT ATP-BINDING PROTEIN SSUB"/>
    <property type="match status" value="1"/>
</dbReference>
<dbReference type="InterPro" id="IPR017871">
    <property type="entry name" value="ABC_transporter-like_CS"/>
</dbReference>
<dbReference type="GO" id="GO:0005524">
    <property type="term" value="F:ATP binding"/>
    <property type="evidence" value="ECO:0007669"/>
    <property type="project" value="UniProtKB-KW"/>
</dbReference>
<keyword evidence="3 5" id="KW-0067">ATP-binding</keyword>
<keyword evidence="6" id="KW-1185">Reference proteome</keyword>
<dbReference type="PROSITE" id="PS50893">
    <property type="entry name" value="ABC_TRANSPORTER_2"/>
    <property type="match status" value="1"/>
</dbReference>
<dbReference type="PROSITE" id="PS00211">
    <property type="entry name" value="ABC_TRANSPORTER_1"/>
    <property type="match status" value="1"/>
</dbReference>
<dbReference type="InterPro" id="IPR003439">
    <property type="entry name" value="ABC_transporter-like_ATP-bd"/>
</dbReference>
<keyword evidence="1" id="KW-0813">Transport</keyword>
<evidence type="ECO:0000256" key="1">
    <source>
        <dbReference type="ARBA" id="ARBA00022448"/>
    </source>
</evidence>
<proteinExistence type="predicted"/>
<dbReference type="SUPFAM" id="SSF52540">
    <property type="entry name" value="P-loop containing nucleoside triphosphate hydrolases"/>
    <property type="match status" value="1"/>
</dbReference>
<evidence type="ECO:0000256" key="2">
    <source>
        <dbReference type="ARBA" id="ARBA00022741"/>
    </source>
</evidence>